<proteinExistence type="predicted"/>
<name>A0A0F8X239_9ZZZZ</name>
<comment type="caution">
    <text evidence="1">The sequence shown here is derived from an EMBL/GenBank/DDBJ whole genome shotgun (WGS) entry which is preliminary data.</text>
</comment>
<reference evidence="1" key="1">
    <citation type="journal article" date="2015" name="Nature">
        <title>Complex archaea that bridge the gap between prokaryotes and eukaryotes.</title>
        <authorList>
            <person name="Spang A."/>
            <person name="Saw J.H."/>
            <person name="Jorgensen S.L."/>
            <person name="Zaremba-Niedzwiedzka K."/>
            <person name="Martijn J."/>
            <person name="Lind A.E."/>
            <person name="van Eijk R."/>
            <person name="Schleper C."/>
            <person name="Guy L."/>
            <person name="Ettema T.J."/>
        </authorList>
    </citation>
    <scope>NUCLEOTIDE SEQUENCE</scope>
</reference>
<dbReference type="EMBL" id="LAZR01065774">
    <property type="protein sequence ID" value="KKK54875.1"/>
    <property type="molecule type" value="Genomic_DNA"/>
</dbReference>
<gene>
    <name evidence="1" type="ORF">LCGC14_3080300</name>
</gene>
<evidence type="ECO:0000313" key="1">
    <source>
        <dbReference type="EMBL" id="KKK54875.1"/>
    </source>
</evidence>
<sequence length="136" mass="13987">ADILAVKTETASIQTETTALDILTKAAGDGDLAAIKVILDALTAAGAAKLALGATTMITGIVSWDNTNATTTVIYSSDITEATADHFNGRLFVPTSGALLGQYTDITDYALDAGEGKFTVTAMTEPPADNTTFVIL</sequence>
<dbReference type="AlphaFoldDB" id="A0A0F8X239"/>
<protein>
    <submittedName>
        <fullName evidence="1">Uncharacterized protein</fullName>
    </submittedName>
</protein>
<feature type="non-terminal residue" evidence="1">
    <location>
        <position position="1"/>
    </location>
</feature>
<organism evidence="1">
    <name type="scientific">marine sediment metagenome</name>
    <dbReference type="NCBI Taxonomy" id="412755"/>
    <lineage>
        <taxon>unclassified sequences</taxon>
        <taxon>metagenomes</taxon>
        <taxon>ecological metagenomes</taxon>
    </lineage>
</organism>
<accession>A0A0F8X239</accession>